<evidence type="ECO:0000313" key="2">
    <source>
        <dbReference type="Proteomes" id="UP001060085"/>
    </source>
</evidence>
<keyword evidence="2" id="KW-1185">Reference proteome</keyword>
<sequence>MHKIIENFMVKMTELLEASMFQPPEFYGEVEQETKAELFLDQLNDIYDTLKYDDAMRATKMADQVIQQKVATGPTASPYKHPGQGPWKLGDSKRP</sequence>
<protein>
    <submittedName>
        <fullName evidence="1">Uncharacterized protein</fullName>
    </submittedName>
</protein>
<organism evidence="1 2">
    <name type="scientific">Catharanthus roseus</name>
    <name type="common">Madagascar periwinkle</name>
    <name type="synonym">Vinca rosea</name>
    <dbReference type="NCBI Taxonomy" id="4058"/>
    <lineage>
        <taxon>Eukaryota</taxon>
        <taxon>Viridiplantae</taxon>
        <taxon>Streptophyta</taxon>
        <taxon>Embryophyta</taxon>
        <taxon>Tracheophyta</taxon>
        <taxon>Spermatophyta</taxon>
        <taxon>Magnoliopsida</taxon>
        <taxon>eudicotyledons</taxon>
        <taxon>Gunneridae</taxon>
        <taxon>Pentapetalae</taxon>
        <taxon>asterids</taxon>
        <taxon>lamiids</taxon>
        <taxon>Gentianales</taxon>
        <taxon>Apocynaceae</taxon>
        <taxon>Rauvolfioideae</taxon>
        <taxon>Vinceae</taxon>
        <taxon>Catharanthinae</taxon>
        <taxon>Catharanthus</taxon>
    </lineage>
</organism>
<evidence type="ECO:0000313" key="1">
    <source>
        <dbReference type="EMBL" id="KAI5682576.1"/>
    </source>
</evidence>
<proteinExistence type="predicted"/>
<reference evidence="2" key="1">
    <citation type="journal article" date="2023" name="Nat. Plants">
        <title>Single-cell RNA sequencing provides a high-resolution roadmap for understanding the multicellular compartmentation of specialized metabolism.</title>
        <authorList>
            <person name="Sun S."/>
            <person name="Shen X."/>
            <person name="Li Y."/>
            <person name="Li Y."/>
            <person name="Wang S."/>
            <person name="Li R."/>
            <person name="Zhang H."/>
            <person name="Shen G."/>
            <person name="Guo B."/>
            <person name="Wei J."/>
            <person name="Xu J."/>
            <person name="St-Pierre B."/>
            <person name="Chen S."/>
            <person name="Sun C."/>
        </authorList>
    </citation>
    <scope>NUCLEOTIDE SEQUENCE [LARGE SCALE GENOMIC DNA]</scope>
</reference>
<dbReference type="Proteomes" id="UP001060085">
    <property type="component" value="Linkage Group LG01"/>
</dbReference>
<dbReference type="EMBL" id="CM044701">
    <property type="protein sequence ID" value="KAI5682576.1"/>
    <property type="molecule type" value="Genomic_DNA"/>
</dbReference>
<name>A0ACC0CCD3_CATRO</name>
<comment type="caution">
    <text evidence="1">The sequence shown here is derived from an EMBL/GenBank/DDBJ whole genome shotgun (WGS) entry which is preliminary data.</text>
</comment>
<gene>
    <name evidence="1" type="ORF">M9H77_03804</name>
</gene>
<accession>A0ACC0CCD3</accession>